<protein>
    <submittedName>
        <fullName evidence="1">Uncharacterized protein</fullName>
    </submittedName>
</protein>
<evidence type="ECO:0000313" key="2">
    <source>
        <dbReference type="Proteomes" id="UP000265520"/>
    </source>
</evidence>
<evidence type="ECO:0000313" key="1">
    <source>
        <dbReference type="EMBL" id="MCI47262.1"/>
    </source>
</evidence>
<dbReference type="Proteomes" id="UP000265520">
    <property type="component" value="Unassembled WGS sequence"/>
</dbReference>
<dbReference type="EMBL" id="LXQA010369878">
    <property type="protein sequence ID" value="MCI47262.1"/>
    <property type="molecule type" value="Genomic_DNA"/>
</dbReference>
<comment type="caution">
    <text evidence="1">The sequence shown here is derived from an EMBL/GenBank/DDBJ whole genome shotgun (WGS) entry which is preliminary data.</text>
</comment>
<feature type="non-terminal residue" evidence="1">
    <location>
        <position position="1"/>
    </location>
</feature>
<accession>A0A392SFP1</accession>
<keyword evidence="2" id="KW-1185">Reference proteome</keyword>
<dbReference type="AlphaFoldDB" id="A0A392SFP1"/>
<organism evidence="1 2">
    <name type="scientific">Trifolium medium</name>
    <dbReference type="NCBI Taxonomy" id="97028"/>
    <lineage>
        <taxon>Eukaryota</taxon>
        <taxon>Viridiplantae</taxon>
        <taxon>Streptophyta</taxon>
        <taxon>Embryophyta</taxon>
        <taxon>Tracheophyta</taxon>
        <taxon>Spermatophyta</taxon>
        <taxon>Magnoliopsida</taxon>
        <taxon>eudicotyledons</taxon>
        <taxon>Gunneridae</taxon>
        <taxon>Pentapetalae</taxon>
        <taxon>rosids</taxon>
        <taxon>fabids</taxon>
        <taxon>Fabales</taxon>
        <taxon>Fabaceae</taxon>
        <taxon>Papilionoideae</taxon>
        <taxon>50 kb inversion clade</taxon>
        <taxon>NPAAA clade</taxon>
        <taxon>Hologalegina</taxon>
        <taxon>IRL clade</taxon>
        <taxon>Trifolieae</taxon>
        <taxon>Trifolium</taxon>
    </lineage>
</organism>
<name>A0A392SFP1_9FABA</name>
<reference evidence="1 2" key="1">
    <citation type="journal article" date="2018" name="Front. Plant Sci.">
        <title>Red Clover (Trifolium pratense) and Zigzag Clover (T. medium) - A Picture of Genomic Similarities and Differences.</title>
        <authorList>
            <person name="Dluhosova J."/>
            <person name="Istvanek J."/>
            <person name="Nedelnik J."/>
            <person name="Repkova J."/>
        </authorList>
    </citation>
    <scope>NUCLEOTIDE SEQUENCE [LARGE SCALE GENOMIC DNA]</scope>
    <source>
        <strain evidence="2">cv. 10/8</strain>
        <tissue evidence="1">Leaf</tissue>
    </source>
</reference>
<sequence>RLTDAFTVECDAQQATLPVSLRDPDNVRHRNFLNAFVDYAGGRRRSRTFVARSISSFIQRTRSRYIDTGDTSTGQS</sequence>
<proteinExistence type="predicted"/>